<evidence type="ECO:0000256" key="9">
    <source>
        <dbReference type="RuleBase" id="RU003357"/>
    </source>
</evidence>
<dbReference type="Gene3D" id="2.170.130.10">
    <property type="entry name" value="TonB-dependent receptor, plug domain"/>
    <property type="match status" value="1"/>
</dbReference>
<evidence type="ECO:0000259" key="12">
    <source>
        <dbReference type="Pfam" id="PF07715"/>
    </source>
</evidence>
<dbReference type="NCBIfam" id="TIGR04057">
    <property type="entry name" value="SusC_RagA_signa"/>
    <property type="match status" value="1"/>
</dbReference>
<evidence type="ECO:0000256" key="5">
    <source>
        <dbReference type="ARBA" id="ARBA00023077"/>
    </source>
</evidence>
<evidence type="ECO:0000256" key="2">
    <source>
        <dbReference type="ARBA" id="ARBA00022448"/>
    </source>
</evidence>
<gene>
    <name evidence="13" type="ordered locus">Prede_0431</name>
</gene>
<evidence type="ECO:0000313" key="13">
    <source>
        <dbReference type="EMBL" id="AGB27805.1"/>
    </source>
</evidence>
<dbReference type="Gene3D" id="2.40.170.20">
    <property type="entry name" value="TonB-dependent receptor, beta-barrel domain"/>
    <property type="match status" value="1"/>
</dbReference>
<dbReference type="HOGENOM" id="CLU_004317_0_2_10"/>
<dbReference type="PROSITE" id="PS52016">
    <property type="entry name" value="TONB_DEPENDENT_REC_3"/>
    <property type="match status" value="1"/>
</dbReference>
<dbReference type="Proteomes" id="UP000010862">
    <property type="component" value="Chromosome 1"/>
</dbReference>
<dbReference type="NCBIfam" id="TIGR04056">
    <property type="entry name" value="OMP_RagA_SusC"/>
    <property type="match status" value="1"/>
</dbReference>
<dbReference type="InterPro" id="IPR039426">
    <property type="entry name" value="TonB-dep_rcpt-like"/>
</dbReference>
<dbReference type="FunFam" id="2.40.170.20:FF:000008">
    <property type="entry name" value="TonB-linked outer membrane protein, SusC/RagA family"/>
    <property type="match status" value="1"/>
</dbReference>
<keyword evidence="6 8" id="KW-0472">Membrane</keyword>
<evidence type="ECO:0000256" key="1">
    <source>
        <dbReference type="ARBA" id="ARBA00004571"/>
    </source>
</evidence>
<dbReference type="InterPro" id="IPR037066">
    <property type="entry name" value="Plug_dom_sf"/>
</dbReference>
<dbReference type="EMBL" id="CP003368">
    <property type="protein sequence ID" value="AGB27805.1"/>
    <property type="molecule type" value="Genomic_DNA"/>
</dbReference>
<accession>L0J8J5</accession>
<dbReference type="InterPro" id="IPR012910">
    <property type="entry name" value="Plug_dom"/>
</dbReference>
<evidence type="ECO:0000256" key="3">
    <source>
        <dbReference type="ARBA" id="ARBA00022452"/>
    </source>
</evidence>
<name>L0J8J5_PREDD</name>
<dbReference type="GO" id="GO:0009279">
    <property type="term" value="C:cell outer membrane"/>
    <property type="evidence" value="ECO:0007669"/>
    <property type="project" value="UniProtKB-SubCell"/>
</dbReference>
<evidence type="ECO:0000313" key="14">
    <source>
        <dbReference type="Proteomes" id="UP000010862"/>
    </source>
</evidence>
<keyword evidence="14" id="KW-1185">Reference proteome</keyword>
<protein>
    <submittedName>
        <fullName evidence="13">TonB-linked outer membrane protein, SusC/RagA family</fullName>
    </submittedName>
</protein>
<dbReference type="Pfam" id="PF00593">
    <property type="entry name" value="TonB_dep_Rec_b-barrel"/>
    <property type="match status" value="1"/>
</dbReference>
<keyword evidence="5 9" id="KW-0798">TonB box</keyword>
<comment type="similarity">
    <text evidence="8 9">Belongs to the TonB-dependent receptor family.</text>
</comment>
<dbReference type="PATRIC" id="fig|908937.9.peg.447"/>
<dbReference type="SUPFAM" id="SSF56935">
    <property type="entry name" value="Porins"/>
    <property type="match status" value="1"/>
</dbReference>
<feature type="signal peptide" evidence="10">
    <location>
        <begin position="1"/>
        <end position="36"/>
    </location>
</feature>
<evidence type="ECO:0000259" key="11">
    <source>
        <dbReference type="Pfam" id="PF00593"/>
    </source>
</evidence>
<keyword evidence="10" id="KW-0732">Signal</keyword>
<sequence>MPHSLATDRYFTYICPMKLCLLPLSLALFAPVSGQAQVLRPAMIPSDSLGVLMLKPVTGSVDVVTEQRMNKGLVTSSLNALNGQAAGVNISSGENRMAQLSSVRVRGTTSLTGGNDPLVIIDGVYSDLSTLSSIYPADIESFAILKNAAETAQYGSRGASGVIQVTTKKGSGAQFHISYDGNIGFESKYKTIDMLDGPGYTATAKSLGVSYNDGGYNTNFQDVVTRTGFVMNHHVAFSGGSEKSSYRASIGLMDHHTILRVNEYQNYAAKFDLSQKAFDDLLQIDFGIFASSQKNKYPFNEQQLFYSAATQNPTFPAGTNAAGKWDRNGTASQIAPPAALLKEKNDERSQNVNAHLRLDFDLLGIVTGTPAHKGSTGNEALHLKFFGAYSYNSLENAIFCPTWVWAQGQAYRGEHKTEDWLGNAMLTYENTWGAHHLGATLLGEYQKSNRSGFWTQVKGFTTNAMGYDNLGAASTIPWGGTGSEAAAPALASLMGGISYTLLGRYTLDANLRADGSSMFGDHNKWGYFPSVSASWNIADEPFFASFRPGIGLFKLRVGYGQSGNLGGIDSYNSLSLVRPTGTVSVGGTPTTTMGLYRNANPDLKWETRSTLNVGADIGFWHNRIVLTAEYYYSKTTDMLYQYDVPVPPFVFDKILANLGSMSNQGLEIGLGVTAIKKRDVELNVNLNLSWQKNKLLSLSGDYNGTRLSASDITAIGSLNGAGFHGGNNNIVYQIVGQPLGVFYLPHCTGLARNADGSYSYTIADLDENGRINIEDGGDRYVAGQTTPKWTLGSNVSLRYKAFDISLQINGAFGHKIYNGTALTYMNMSSFPDYNIMAKAPGQNIQDQTATDYWLERGDYLNLDYLTVGWNVPVKSRYVSGLRLSASVNNLCTLTSYSGITPMINSYIVNGTLGIDDKRSYPAYRSYSLGLSIQF</sequence>
<evidence type="ECO:0000256" key="7">
    <source>
        <dbReference type="ARBA" id="ARBA00023237"/>
    </source>
</evidence>
<evidence type="ECO:0000256" key="4">
    <source>
        <dbReference type="ARBA" id="ARBA00022692"/>
    </source>
</evidence>
<dbReference type="InterPro" id="IPR000531">
    <property type="entry name" value="Beta-barrel_TonB"/>
</dbReference>
<dbReference type="InterPro" id="IPR023996">
    <property type="entry name" value="TonB-dep_OMP_SusC/RagA"/>
</dbReference>
<keyword evidence="4 8" id="KW-0812">Transmembrane</keyword>
<organism evidence="13 14">
    <name type="scientific">Prevotella dentalis (strain ATCC 49559 / DSM 3688 / JCM 13448 / NCTC 12043 / ES 2772)</name>
    <name type="common">Mitsuokella dentalis</name>
    <dbReference type="NCBI Taxonomy" id="908937"/>
    <lineage>
        <taxon>Bacteria</taxon>
        <taxon>Pseudomonadati</taxon>
        <taxon>Bacteroidota</taxon>
        <taxon>Bacteroidia</taxon>
        <taxon>Bacteroidales</taxon>
        <taxon>Prevotellaceae</taxon>
        <taxon>Prevotella</taxon>
    </lineage>
</organism>
<dbReference type="AlphaFoldDB" id="L0J8J5"/>
<feature type="chain" id="PRO_5003944028" evidence="10">
    <location>
        <begin position="37"/>
        <end position="934"/>
    </location>
</feature>
<dbReference type="KEGG" id="pdt:Prede_0431"/>
<evidence type="ECO:0000256" key="10">
    <source>
        <dbReference type="SAM" id="SignalP"/>
    </source>
</evidence>
<keyword evidence="7 8" id="KW-0998">Cell outer membrane</keyword>
<comment type="subcellular location">
    <subcellularLocation>
        <location evidence="1 8">Cell outer membrane</location>
        <topology evidence="1 8">Multi-pass membrane protein</topology>
    </subcellularLocation>
</comment>
<dbReference type="InterPro" id="IPR023997">
    <property type="entry name" value="TonB-dep_OMP_SusC/RagA_CS"/>
</dbReference>
<keyword evidence="2 8" id="KW-0813">Transport</keyword>
<reference evidence="14" key="1">
    <citation type="submission" date="2012-02" db="EMBL/GenBank/DDBJ databases">
        <title>Complete sequence of chromosome 1 of Prevotella dentalis DSM 3688.</title>
        <authorList>
            <person name="Lucas S."/>
            <person name="Copeland A."/>
            <person name="Lapidus A."/>
            <person name="Glavina del Rio T."/>
            <person name="Dalin E."/>
            <person name="Tice H."/>
            <person name="Bruce D."/>
            <person name="Goodwin L."/>
            <person name="Pitluck S."/>
            <person name="Peters L."/>
            <person name="Mikhailova N."/>
            <person name="Chertkov O."/>
            <person name="Kyrpides N."/>
            <person name="Mavromatis K."/>
            <person name="Ivanova N."/>
            <person name="Brettin T."/>
            <person name="Detter J.C."/>
            <person name="Han C."/>
            <person name="Larimer F."/>
            <person name="Land M."/>
            <person name="Hauser L."/>
            <person name="Markowitz V."/>
            <person name="Cheng J.-F."/>
            <person name="Hugenholtz P."/>
            <person name="Woyke T."/>
            <person name="Wu D."/>
            <person name="Gronow S."/>
            <person name="Wellnitz S."/>
            <person name="Brambilla E."/>
            <person name="Klenk H.-P."/>
            <person name="Eisen J.A."/>
        </authorList>
    </citation>
    <scope>NUCLEOTIDE SEQUENCE [LARGE SCALE GENOMIC DNA]</scope>
    <source>
        <strain evidence="14">ATCC 49559 / DSM 3688 / JCM 13448 / NCTC 12043 / ES 2772</strain>
    </source>
</reference>
<dbReference type="Pfam" id="PF07715">
    <property type="entry name" value="Plug"/>
    <property type="match status" value="1"/>
</dbReference>
<dbReference type="InterPro" id="IPR036942">
    <property type="entry name" value="Beta-barrel_TonB_sf"/>
</dbReference>
<evidence type="ECO:0000256" key="8">
    <source>
        <dbReference type="PROSITE-ProRule" id="PRU01360"/>
    </source>
</evidence>
<keyword evidence="3 8" id="KW-1134">Transmembrane beta strand</keyword>
<feature type="domain" description="TonB-dependent receptor plug" evidence="12">
    <location>
        <begin position="57"/>
        <end position="162"/>
    </location>
</feature>
<feature type="domain" description="TonB-dependent receptor-like beta-barrel" evidence="11">
    <location>
        <begin position="303"/>
        <end position="890"/>
    </location>
</feature>
<evidence type="ECO:0000256" key="6">
    <source>
        <dbReference type="ARBA" id="ARBA00023136"/>
    </source>
</evidence>
<proteinExistence type="inferred from homology"/>